<comment type="subcellular location">
    <subcellularLocation>
        <location evidence="1">Membrane</location>
        <topology evidence="1">Single-pass membrane protein</topology>
    </subcellularLocation>
</comment>
<dbReference type="InterPro" id="IPR001245">
    <property type="entry name" value="Ser-Thr/Tyr_kinase_cat_dom"/>
</dbReference>
<evidence type="ECO:0000256" key="5">
    <source>
        <dbReference type="ARBA" id="ARBA00022737"/>
    </source>
</evidence>
<evidence type="ECO:0000256" key="4">
    <source>
        <dbReference type="ARBA" id="ARBA00022729"/>
    </source>
</evidence>
<accession>A0A176WDN2</accession>
<dbReference type="Pfam" id="PF08263">
    <property type="entry name" value="LRRNT_2"/>
    <property type="match status" value="1"/>
</dbReference>
<feature type="region of interest" description="Disordered" evidence="9">
    <location>
        <begin position="1"/>
        <end position="55"/>
    </location>
</feature>
<dbReference type="InterPro" id="IPR000719">
    <property type="entry name" value="Prot_kinase_dom"/>
</dbReference>
<dbReference type="InterPro" id="IPR011009">
    <property type="entry name" value="Kinase-like_dom_sf"/>
</dbReference>
<dbReference type="Pfam" id="PF07714">
    <property type="entry name" value="PK_Tyr_Ser-Thr"/>
    <property type="match status" value="1"/>
</dbReference>
<comment type="caution">
    <text evidence="12">The sequence shown here is derived from an EMBL/GenBank/DDBJ whole genome shotgun (WGS) entry which is preliminary data.</text>
</comment>
<dbReference type="Proteomes" id="UP000077202">
    <property type="component" value="Unassembled WGS sequence"/>
</dbReference>
<dbReference type="SUPFAM" id="SSF56112">
    <property type="entry name" value="Protein kinase-like (PK-like)"/>
    <property type="match status" value="1"/>
</dbReference>
<dbReference type="Gene3D" id="3.30.200.20">
    <property type="entry name" value="Phosphorylase Kinase, domain 1"/>
    <property type="match status" value="1"/>
</dbReference>
<evidence type="ECO:0000256" key="1">
    <source>
        <dbReference type="ARBA" id="ARBA00004167"/>
    </source>
</evidence>
<keyword evidence="5" id="KW-0677">Repeat</keyword>
<dbReference type="InterPro" id="IPR013210">
    <property type="entry name" value="LRR_N_plant-typ"/>
</dbReference>
<dbReference type="PANTHER" id="PTHR48006">
    <property type="entry name" value="LEUCINE-RICH REPEAT-CONTAINING PROTEIN DDB_G0281931-RELATED"/>
    <property type="match status" value="1"/>
</dbReference>
<keyword evidence="6 10" id="KW-1133">Transmembrane helix</keyword>
<keyword evidence="8" id="KW-0325">Glycoprotein</keyword>
<evidence type="ECO:0000256" key="6">
    <source>
        <dbReference type="ARBA" id="ARBA00022989"/>
    </source>
</evidence>
<dbReference type="InterPro" id="IPR032675">
    <property type="entry name" value="LRR_dom_sf"/>
</dbReference>
<dbReference type="Gene3D" id="3.80.10.10">
    <property type="entry name" value="Ribonuclease Inhibitor"/>
    <property type="match status" value="1"/>
</dbReference>
<evidence type="ECO:0000256" key="2">
    <source>
        <dbReference type="ARBA" id="ARBA00022614"/>
    </source>
</evidence>
<dbReference type="EMBL" id="LVLJ01001151">
    <property type="protein sequence ID" value="OAE31189.1"/>
    <property type="molecule type" value="Genomic_DNA"/>
</dbReference>
<dbReference type="PANTHER" id="PTHR48006:SF87">
    <property type="entry name" value="INACTIVE LRR RECEPTOR-LIKE SERINE_THREONINE-PROTEIN KINASE BIR2"/>
    <property type="match status" value="1"/>
</dbReference>
<protein>
    <recommendedName>
        <fullName evidence="11">Protein kinase domain-containing protein</fullName>
    </recommendedName>
</protein>
<feature type="compositionally biased region" description="Basic and acidic residues" evidence="9">
    <location>
        <begin position="16"/>
        <end position="32"/>
    </location>
</feature>
<evidence type="ECO:0000256" key="7">
    <source>
        <dbReference type="ARBA" id="ARBA00023136"/>
    </source>
</evidence>
<keyword evidence="3 10" id="KW-0812">Transmembrane</keyword>
<evidence type="ECO:0000259" key="11">
    <source>
        <dbReference type="PROSITE" id="PS50011"/>
    </source>
</evidence>
<dbReference type="AlphaFoldDB" id="A0A176WDN2"/>
<organism evidence="12 13">
    <name type="scientific">Marchantia polymorpha subsp. ruderalis</name>
    <dbReference type="NCBI Taxonomy" id="1480154"/>
    <lineage>
        <taxon>Eukaryota</taxon>
        <taxon>Viridiplantae</taxon>
        <taxon>Streptophyta</taxon>
        <taxon>Embryophyta</taxon>
        <taxon>Marchantiophyta</taxon>
        <taxon>Marchantiopsida</taxon>
        <taxon>Marchantiidae</taxon>
        <taxon>Marchantiales</taxon>
        <taxon>Marchantiaceae</taxon>
        <taxon>Marchantia</taxon>
    </lineage>
</organism>
<name>A0A176WDN2_MARPO</name>
<evidence type="ECO:0000313" key="12">
    <source>
        <dbReference type="EMBL" id="OAE31189.1"/>
    </source>
</evidence>
<dbReference type="InterPro" id="IPR051824">
    <property type="entry name" value="LRR_Rcpt-Like_S/T_Kinase"/>
</dbReference>
<dbReference type="InterPro" id="IPR001611">
    <property type="entry name" value="Leu-rich_rpt"/>
</dbReference>
<feature type="transmembrane region" description="Helical" evidence="10">
    <location>
        <begin position="380"/>
        <end position="404"/>
    </location>
</feature>
<dbReference type="PROSITE" id="PS50011">
    <property type="entry name" value="PROTEIN_KINASE_DOM"/>
    <property type="match status" value="1"/>
</dbReference>
<dbReference type="GO" id="GO:0004672">
    <property type="term" value="F:protein kinase activity"/>
    <property type="evidence" value="ECO:0007669"/>
    <property type="project" value="InterPro"/>
</dbReference>
<dbReference type="GO" id="GO:0005524">
    <property type="term" value="F:ATP binding"/>
    <property type="evidence" value="ECO:0007669"/>
    <property type="project" value="InterPro"/>
</dbReference>
<evidence type="ECO:0000256" key="10">
    <source>
        <dbReference type="SAM" id="Phobius"/>
    </source>
</evidence>
<evidence type="ECO:0000313" key="13">
    <source>
        <dbReference type="Proteomes" id="UP000077202"/>
    </source>
</evidence>
<keyword evidence="2" id="KW-0433">Leucine-rich repeat</keyword>
<sequence>MRWAGRRSSKEEEEQEKLRVGDGEDDEGRSGEVEGAAAASRCSSHGGSKSDIRPVHTIRFRRVRSEELLGAGGRRAVAAGARGGGEEEGARTIRKVRGSTGVLCFSRALPGVPVESRVGRIRRFFALLMTKGVYKSLRTAGSLGRSRPILRVCIQSRGAMSLENPELALLLLFFLLVPQWVDSQEDQQCLLDFKASVKDPANYLDGWKSGGNICNFIGVTCLHIDEPKVYTLKLPGASLSGSFPKGLAKCKSLTSLDLSGNSFSGPISATLCDDVQYLVSINLKNNKFTGGIPTNLGTCKYLNELYLQFNQLTGEIPASVGNLNRLKEFNVSHNNLEGVIPYAVSLRFNDTANFASNPGLCGAPLTSECKSKTAKKNTGLIIGIAIGAAVAVLVAVGTLMWWYMISRPLGYYSRRDENRWIKRIKAPKSIIVSMFEKPLVKIKLSDLMAATNDFSQANVIASGRTGTVYKGILPDGSVMAIKRLQVTPHSDKQFKSEMETLGRLKHRNLVPLLGYCIAGQERLLVYKHMPNGTLQDHLRGSSYRGPVTEQFSKSGDAEKGLTDNGSVSLEKLPEKKLDWETRLKIAIGAARGLAWLHHSCNPRVIHRNISPGSLLLDEEFEPKISDFGLARLMNPVDTHISTFINGDFGDVGYVAPEYVRTLVATVKGDVYSFGVVLLELITGKKAVDVADDNFRGNLAEWIMFLTGTSNVGHAIDKSLTGADKDDEQMQFLKIGASCVVPEPKERPSMYEVFHMLRAIGEKYHFTDHNDEIPLAPNTGDLDEKELIVSNS</sequence>
<dbReference type="GO" id="GO:0016020">
    <property type="term" value="C:membrane"/>
    <property type="evidence" value="ECO:0007669"/>
    <property type="project" value="UniProtKB-SubCell"/>
</dbReference>
<keyword evidence="4" id="KW-0732">Signal</keyword>
<evidence type="ECO:0000256" key="8">
    <source>
        <dbReference type="ARBA" id="ARBA00023180"/>
    </source>
</evidence>
<dbReference type="FunFam" id="3.30.200.20:FF:000428">
    <property type="entry name" value="Inactive LRR receptor-like serine/threonine-protein kinase BIR2"/>
    <property type="match status" value="1"/>
</dbReference>
<dbReference type="Pfam" id="PF00560">
    <property type="entry name" value="LRR_1"/>
    <property type="match status" value="4"/>
</dbReference>
<keyword evidence="7 10" id="KW-0472">Membrane</keyword>
<gene>
    <name evidence="12" type="ORF">AXG93_1629s1070</name>
</gene>
<feature type="domain" description="Protein kinase" evidence="11">
    <location>
        <begin position="454"/>
        <end position="757"/>
    </location>
</feature>
<dbReference type="FunFam" id="1.10.510.10:FF:000095">
    <property type="entry name" value="protein STRUBBELIG-RECEPTOR FAMILY 8"/>
    <property type="match status" value="1"/>
</dbReference>
<dbReference type="FunFam" id="3.80.10.10:FF:000275">
    <property type="entry name" value="Leucine-rich repeat receptor-like protein kinase"/>
    <property type="match status" value="1"/>
</dbReference>
<reference evidence="12" key="1">
    <citation type="submission" date="2016-03" db="EMBL/GenBank/DDBJ databases">
        <title>Mechanisms controlling the formation of the plant cell surface in tip-growing cells are functionally conserved among land plants.</title>
        <authorList>
            <person name="Honkanen S."/>
            <person name="Jones V.A."/>
            <person name="Morieri G."/>
            <person name="Champion C."/>
            <person name="Hetherington A.J."/>
            <person name="Kelly S."/>
            <person name="Saint-Marcoux D."/>
            <person name="Proust H."/>
            <person name="Prescott H."/>
            <person name="Dolan L."/>
        </authorList>
    </citation>
    <scope>NUCLEOTIDE SEQUENCE [LARGE SCALE GENOMIC DNA]</scope>
    <source>
        <tissue evidence="12">Whole gametophyte</tissue>
    </source>
</reference>
<evidence type="ECO:0000256" key="9">
    <source>
        <dbReference type="SAM" id="MobiDB-lite"/>
    </source>
</evidence>
<dbReference type="SUPFAM" id="SSF52058">
    <property type="entry name" value="L domain-like"/>
    <property type="match status" value="1"/>
</dbReference>
<proteinExistence type="predicted"/>
<evidence type="ECO:0000256" key="3">
    <source>
        <dbReference type="ARBA" id="ARBA00022692"/>
    </source>
</evidence>
<dbReference type="CDD" id="cd14066">
    <property type="entry name" value="STKc_IRAK"/>
    <property type="match status" value="1"/>
</dbReference>
<keyword evidence="13" id="KW-1185">Reference proteome</keyword>
<dbReference type="Gene3D" id="1.10.510.10">
    <property type="entry name" value="Transferase(Phosphotransferase) domain 1"/>
    <property type="match status" value="1"/>
</dbReference>